<dbReference type="PANTHER" id="PTHR43900:SF47">
    <property type="entry name" value="GLUTATHIONE S-TRANSFERASE F6-RELATED"/>
    <property type="match status" value="1"/>
</dbReference>
<dbReference type="SUPFAM" id="SSF52833">
    <property type="entry name" value="Thioredoxin-like"/>
    <property type="match status" value="1"/>
</dbReference>
<dbReference type="InterPro" id="IPR034347">
    <property type="entry name" value="GST_Phi_C"/>
</dbReference>
<keyword evidence="8" id="KW-1185">Reference proteome</keyword>
<feature type="domain" description="GST C-terminal" evidence="6">
    <location>
        <begin position="91"/>
        <end position="216"/>
    </location>
</feature>
<dbReference type="PROSITE" id="PS50404">
    <property type="entry name" value="GST_NTER"/>
    <property type="match status" value="1"/>
</dbReference>
<dbReference type="CDD" id="cd03053">
    <property type="entry name" value="GST_N_Phi"/>
    <property type="match status" value="1"/>
</dbReference>
<organism evidence="7 8">
    <name type="scientific">Zostera marina</name>
    <name type="common">Eelgrass</name>
    <dbReference type="NCBI Taxonomy" id="29655"/>
    <lineage>
        <taxon>Eukaryota</taxon>
        <taxon>Viridiplantae</taxon>
        <taxon>Streptophyta</taxon>
        <taxon>Embryophyta</taxon>
        <taxon>Tracheophyta</taxon>
        <taxon>Spermatophyta</taxon>
        <taxon>Magnoliopsida</taxon>
        <taxon>Liliopsida</taxon>
        <taxon>Zosteraceae</taxon>
        <taxon>Zostera</taxon>
    </lineage>
</organism>
<comment type="similarity">
    <text evidence="1">Belongs to the GST superfamily. Phi family.</text>
</comment>
<evidence type="ECO:0000256" key="3">
    <source>
        <dbReference type="ARBA" id="ARBA00022679"/>
    </source>
</evidence>
<dbReference type="Gene3D" id="1.20.1050.10">
    <property type="match status" value="1"/>
</dbReference>
<sequence length="216" mass="24383">MGIKLYGSAMSTAVQRALVCLYEKEIEFEFVTVDMRSGEHKKEHYLAKNPFGQVPALEDDDDVTMFESRAITQYICHNYMDNGTQFIFPKDKKKMAGIASWIEVESTKFDPKASKLVFELIFKPMFGIGPTDMGVVSELEDELCKVLDVYETRLGKCNYLSGDDFGLADLHHLPTLSLIMDSDSKKIVEARPNVSKWAANILARPSWAKVLALKNN</sequence>
<evidence type="ECO:0000256" key="1">
    <source>
        <dbReference type="ARBA" id="ARBA00010128"/>
    </source>
</evidence>
<gene>
    <name evidence="7" type="ORF">ZOSMA_50G00520</name>
</gene>
<dbReference type="Pfam" id="PF02798">
    <property type="entry name" value="GST_N"/>
    <property type="match status" value="1"/>
</dbReference>
<dbReference type="SUPFAM" id="SSF47616">
    <property type="entry name" value="GST C-terminal domain-like"/>
    <property type="match status" value="1"/>
</dbReference>
<dbReference type="InterPro" id="IPR036282">
    <property type="entry name" value="Glutathione-S-Trfase_C_sf"/>
</dbReference>
<comment type="caution">
    <text evidence="7">The sequence shown here is derived from an EMBL/GenBank/DDBJ whole genome shotgun (WGS) entry which is preliminary data.</text>
</comment>
<dbReference type="InterPro" id="IPR040079">
    <property type="entry name" value="Glutathione_S-Trfase"/>
</dbReference>
<dbReference type="GO" id="GO:0009635">
    <property type="term" value="P:response to herbicide"/>
    <property type="evidence" value="ECO:0007669"/>
    <property type="project" value="UniProtKB-ARBA"/>
</dbReference>
<dbReference type="SFLD" id="SFLDS00019">
    <property type="entry name" value="Glutathione_Transferase_(cytos"/>
    <property type="match status" value="1"/>
</dbReference>
<feature type="domain" description="GST N-terminal" evidence="5">
    <location>
        <begin position="1"/>
        <end position="83"/>
    </location>
</feature>
<dbReference type="AlphaFoldDB" id="A0A0K9P089"/>
<keyword evidence="3 7" id="KW-0808">Transferase</keyword>
<dbReference type="EMBL" id="LFYR01001452">
    <property type="protein sequence ID" value="KMZ61632.1"/>
    <property type="molecule type" value="Genomic_DNA"/>
</dbReference>
<dbReference type="Proteomes" id="UP000036987">
    <property type="component" value="Unassembled WGS sequence"/>
</dbReference>
<evidence type="ECO:0000259" key="5">
    <source>
        <dbReference type="PROSITE" id="PS50404"/>
    </source>
</evidence>
<dbReference type="FunFam" id="3.40.30.10:FF:000016">
    <property type="entry name" value="Glutathione S-transferase F2"/>
    <property type="match status" value="1"/>
</dbReference>
<dbReference type="InterPro" id="IPR010987">
    <property type="entry name" value="Glutathione-S-Trfase_C-like"/>
</dbReference>
<dbReference type="EC" id="2.5.1.18" evidence="2"/>
<proteinExistence type="inferred from homology"/>
<evidence type="ECO:0000256" key="2">
    <source>
        <dbReference type="ARBA" id="ARBA00012452"/>
    </source>
</evidence>
<dbReference type="InterPro" id="IPR036249">
    <property type="entry name" value="Thioredoxin-like_sf"/>
</dbReference>
<evidence type="ECO:0000313" key="7">
    <source>
        <dbReference type="EMBL" id="KMZ61632.1"/>
    </source>
</evidence>
<dbReference type="OrthoDB" id="422574at2759"/>
<dbReference type="InterPro" id="IPR004046">
    <property type="entry name" value="GST_C"/>
</dbReference>
<dbReference type="Gene3D" id="3.40.30.10">
    <property type="entry name" value="Glutaredoxin"/>
    <property type="match status" value="1"/>
</dbReference>
<dbReference type="GO" id="GO:0005737">
    <property type="term" value="C:cytoplasm"/>
    <property type="evidence" value="ECO:0000318"/>
    <property type="project" value="GO_Central"/>
</dbReference>
<dbReference type="CDD" id="cd03187">
    <property type="entry name" value="GST_C_Phi"/>
    <property type="match status" value="1"/>
</dbReference>
<dbReference type="InterPro" id="IPR004045">
    <property type="entry name" value="Glutathione_S-Trfase_N"/>
</dbReference>
<dbReference type="GO" id="GO:0004364">
    <property type="term" value="F:glutathione transferase activity"/>
    <property type="evidence" value="ECO:0000318"/>
    <property type="project" value="GO_Central"/>
</dbReference>
<evidence type="ECO:0000259" key="6">
    <source>
        <dbReference type="PROSITE" id="PS50405"/>
    </source>
</evidence>
<protein>
    <recommendedName>
        <fullName evidence="2">glutathione transferase</fullName>
        <ecNumber evidence="2">2.5.1.18</ecNumber>
    </recommendedName>
</protein>
<dbReference type="PROSITE" id="PS50405">
    <property type="entry name" value="GST_CTER"/>
    <property type="match status" value="1"/>
</dbReference>
<dbReference type="OMA" id="FNSRRVW"/>
<reference evidence="8" key="1">
    <citation type="journal article" date="2016" name="Nature">
        <title>The genome of the seagrass Zostera marina reveals angiosperm adaptation to the sea.</title>
        <authorList>
            <person name="Olsen J.L."/>
            <person name="Rouze P."/>
            <person name="Verhelst B."/>
            <person name="Lin Y.-C."/>
            <person name="Bayer T."/>
            <person name="Collen J."/>
            <person name="Dattolo E."/>
            <person name="De Paoli E."/>
            <person name="Dittami S."/>
            <person name="Maumus F."/>
            <person name="Michel G."/>
            <person name="Kersting A."/>
            <person name="Lauritano C."/>
            <person name="Lohaus R."/>
            <person name="Toepel M."/>
            <person name="Tonon T."/>
            <person name="Vanneste K."/>
            <person name="Amirebrahimi M."/>
            <person name="Brakel J."/>
            <person name="Bostroem C."/>
            <person name="Chovatia M."/>
            <person name="Grimwood J."/>
            <person name="Jenkins J.W."/>
            <person name="Jueterbock A."/>
            <person name="Mraz A."/>
            <person name="Stam W.T."/>
            <person name="Tice H."/>
            <person name="Bornberg-Bauer E."/>
            <person name="Green P.J."/>
            <person name="Pearson G.A."/>
            <person name="Procaccini G."/>
            <person name="Duarte C.M."/>
            <person name="Schmutz J."/>
            <person name="Reusch T.B.H."/>
            <person name="Van de Peer Y."/>
        </authorList>
    </citation>
    <scope>NUCLEOTIDE SEQUENCE [LARGE SCALE GENOMIC DNA]</scope>
    <source>
        <strain evidence="8">cv. Finnish</strain>
    </source>
</reference>
<dbReference type="SFLD" id="SFLDG01154">
    <property type="entry name" value="Main.5:_Phi-like"/>
    <property type="match status" value="1"/>
</dbReference>
<evidence type="ECO:0000256" key="4">
    <source>
        <dbReference type="ARBA" id="ARBA00047960"/>
    </source>
</evidence>
<dbReference type="PANTHER" id="PTHR43900">
    <property type="entry name" value="GLUTATHIONE S-TRANSFERASE RHO"/>
    <property type="match status" value="1"/>
</dbReference>
<dbReference type="FunFam" id="1.20.1050.10:FF:000004">
    <property type="entry name" value="Glutathione S-transferase F2"/>
    <property type="match status" value="1"/>
</dbReference>
<dbReference type="SFLD" id="SFLDG00358">
    <property type="entry name" value="Main_(cytGST)"/>
    <property type="match status" value="1"/>
</dbReference>
<dbReference type="GO" id="GO:0043295">
    <property type="term" value="F:glutathione binding"/>
    <property type="evidence" value="ECO:0000318"/>
    <property type="project" value="GO_Central"/>
</dbReference>
<dbReference type="GO" id="GO:0006749">
    <property type="term" value="P:glutathione metabolic process"/>
    <property type="evidence" value="ECO:0000318"/>
    <property type="project" value="GO_Central"/>
</dbReference>
<evidence type="ECO:0000313" key="8">
    <source>
        <dbReference type="Proteomes" id="UP000036987"/>
    </source>
</evidence>
<dbReference type="Pfam" id="PF00043">
    <property type="entry name" value="GST_C"/>
    <property type="match status" value="1"/>
</dbReference>
<dbReference type="STRING" id="29655.A0A0K9P089"/>
<comment type="catalytic activity">
    <reaction evidence="4">
        <text>RX + glutathione = an S-substituted glutathione + a halide anion + H(+)</text>
        <dbReference type="Rhea" id="RHEA:16437"/>
        <dbReference type="ChEBI" id="CHEBI:15378"/>
        <dbReference type="ChEBI" id="CHEBI:16042"/>
        <dbReference type="ChEBI" id="CHEBI:17792"/>
        <dbReference type="ChEBI" id="CHEBI:57925"/>
        <dbReference type="ChEBI" id="CHEBI:90779"/>
        <dbReference type="EC" id="2.5.1.18"/>
    </reaction>
</comment>
<name>A0A0K9P089_ZOSMR</name>
<accession>A0A0K9P089</accession>